<comment type="subcellular location">
    <subcellularLocation>
        <location evidence="1">Cell membrane</location>
        <topology evidence="1">Multi-pass membrane protein</topology>
    </subcellularLocation>
</comment>
<feature type="domain" description="YetF C-terminal" evidence="8">
    <location>
        <begin position="90"/>
        <end position="222"/>
    </location>
</feature>
<evidence type="ECO:0008006" key="12">
    <source>
        <dbReference type="Google" id="ProtNLM"/>
    </source>
</evidence>
<dbReference type="RefSeq" id="WP_128524584.1">
    <property type="nucleotide sequence ID" value="NZ_CP026118.1"/>
</dbReference>
<gene>
    <name evidence="10" type="ORF">HLI_08625</name>
</gene>
<dbReference type="Pfam" id="PF20730">
    <property type="entry name" value="YetF_N"/>
    <property type="match status" value="1"/>
</dbReference>
<comment type="similarity">
    <text evidence="2">Belongs to the UPF0702 family.</text>
</comment>
<dbReference type="AlphaFoldDB" id="A0A410MC38"/>
<feature type="domain" description="YetF-like N-terminal transmembrane" evidence="9">
    <location>
        <begin position="15"/>
        <end position="79"/>
    </location>
</feature>
<evidence type="ECO:0000256" key="1">
    <source>
        <dbReference type="ARBA" id="ARBA00004651"/>
    </source>
</evidence>
<organism evidence="10 11">
    <name type="scientific">Halobacillus litoralis</name>
    <dbReference type="NCBI Taxonomy" id="45668"/>
    <lineage>
        <taxon>Bacteria</taxon>
        <taxon>Bacillati</taxon>
        <taxon>Bacillota</taxon>
        <taxon>Bacilli</taxon>
        <taxon>Bacillales</taxon>
        <taxon>Bacillaceae</taxon>
        <taxon>Halobacillus</taxon>
    </lineage>
</organism>
<evidence type="ECO:0000313" key="10">
    <source>
        <dbReference type="EMBL" id="QAS52291.1"/>
    </source>
</evidence>
<sequence length="234" mass="26344">MDFFQAQHSLTTIEWILRSAVAYLFLVAVARMFGQRAISQLRLIDFVLALIIGNIIANPLADHEVSLNGSLITTLALVLFYIGTTYGTLKWNTFNKLVTGSPIPVIRNGEIIYNGMKKARIPMDLLLEELRRLQVKSVENIGLATWEASGQLSVFLKPEFEPVTAGALQLTVQPFDLPRTIIKEGKLLKEELLAVGKREGWVKAELNARFHTELEDVLLATIDGKDQLQVFYYR</sequence>
<evidence type="ECO:0000256" key="4">
    <source>
        <dbReference type="ARBA" id="ARBA00022692"/>
    </source>
</evidence>
<evidence type="ECO:0000259" key="9">
    <source>
        <dbReference type="Pfam" id="PF20730"/>
    </source>
</evidence>
<keyword evidence="4 7" id="KW-0812">Transmembrane</keyword>
<feature type="transmembrane region" description="Helical" evidence="7">
    <location>
        <begin position="41"/>
        <end position="61"/>
    </location>
</feature>
<keyword evidence="5 7" id="KW-1133">Transmembrane helix</keyword>
<evidence type="ECO:0000256" key="6">
    <source>
        <dbReference type="ARBA" id="ARBA00023136"/>
    </source>
</evidence>
<dbReference type="OrthoDB" id="1899680at2"/>
<accession>A0A410MC38</accession>
<dbReference type="InterPro" id="IPR007353">
    <property type="entry name" value="DUF421"/>
</dbReference>
<name>A0A410MC38_9BACI</name>
<protein>
    <recommendedName>
        <fullName evidence="12">DUF421 domain-containing protein</fullName>
    </recommendedName>
</protein>
<dbReference type="InterPro" id="IPR023090">
    <property type="entry name" value="UPF0702_alpha/beta_dom_sf"/>
</dbReference>
<dbReference type="Pfam" id="PF04239">
    <property type="entry name" value="DUF421"/>
    <property type="match status" value="1"/>
</dbReference>
<dbReference type="Gene3D" id="3.30.240.20">
    <property type="entry name" value="bsu07140 like domains"/>
    <property type="match status" value="2"/>
</dbReference>
<dbReference type="PANTHER" id="PTHR34582">
    <property type="entry name" value="UPF0702 TRANSMEMBRANE PROTEIN YCAP"/>
    <property type="match status" value="1"/>
</dbReference>
<dbReference type="KEGG" id="hli:HLI_08625"/>
<evidence type="ECO:0000256" key="7">
    <source>
        <dbReference type="SAM" id="Phobius"/>
    </source>
</evidence>
<dbReference type="EMBL" id="CP026118">
    <property type="protein sequence ID" value="QAS52291.1"/>
    <property type="molecule type" value="Genomic_DNA"/>
</dbReference>
<keyword evidence="3" id="KW-1003">Cell membrane</keyword>
<proteinExistence type="inferred from homology"/>
<evidence type="ECO:0000256" key="3">
    <source>
        <dbReference type="ARBA" id="ARBA00022475"/>
    </source>
</evidence>
<keyword evidence="6 7" id="KW-0472">Membrane</keyword>
<feature type="transmembrane region" description="Helical" evidence="7">
    <location>
        <begin position="67"/>
        <end position="89"/>
    </location>
</feature>
<evidence type="ECO:0000313" key="11">
    <source>
        <dbReference type="Proteomes" id="UP000287756"/>
    </source>
</evidence>
<evidence type="ECO:0000256" key="2">
    <source>
        <dbReference type="ARBA" id="ARBA00006448"/>
    </source>
</evidence>
<feature type="transmembrane region" description="Helical" evidence="7">
    <location>
        <begin position="15"/>
        <end position="34"/>
    </location>
</feature>
<reference evidence="10 11" key="1">
    <citation type="submission" date="2018-01" db="EMBL/GenBank/DDBJ databases">
        <title>The whole genome sequencing and assembly of Halobacillus litoralis ERB031 strain.</title>
        <authorList>
            <person name="Lee S.-J."/>
            <person name="Park M.-K."/>
            <person name="Kim J.-Y."/>
            <person name="Lee Y.-J."/>
            <person name="Yi H."/>
            <person name="Bahn Y.-S."/>
            <person name="Kim J.F."/>
            <person name="Lee D.-W."/>
        </authorList>
    </citation>
    <scope>NUCLEOTIDE SEQUENCE [LARGE SCALE GENOMIC DNA]</scope>
    <source>
        <strain evidence="10 11">ERB 031</strain>
    </source>
</reference>
<dbReference type="InterPro" id="IPR048454">
    <property type="entry name" value="YetF_N"/>
</dbReference>
<dbReference type="Proteomes" id="UP000287756">
    <property type="component" value="Chromosome"/>
</dbReference>
<dbReference type="PANTHER" id="PTHR34582:SF5">
    <property type="entry name" value="UPF0702 TRANSMEMBRANE PROTEIN YETF"/>
    <property type="match status" value="1"/>
</dbReference>
<dbReference type="GO" id="GO:0005886">
    <property type="term" value="C:plasma membrane"/>
    <property type="evidence" value="ECO:0007669"/>
    <property type="project" value="UniProtKB-SubCell"/>
</dbReference>
<evidence type="ECO:0000256" key="5">
    <source>
        <dbReference type="ARBA" id="ARBA00022989"/>
    </source>
</evidence>
<evidence type="ECO:0000259" key="8">
    <source>
        <dbReference type="Pfam" id="PF04239"/>
    </source>
</evidence>